<evidence type="ECO:0000256" key="2">
    <source>
        <dbReference type="ARBA" id="ARBA00022525"/>
    </source>
</evidence>
<evidence type="ECO:0000313" key="8">
    <source>
        <dbReference type="EMBL" id="KAL2066573.1"/>
    </source>
</evidence>
<evidence type="ECO:0000256" key="3">
    <source>
        <dbReference type="ARBA" id="ARBA00022729"/>
    </source>
</evidence>
<organism evidence="8 9">
    <name type="scientific">Oculimacula yallundae</name>
    <dbReference type="NCBI Taxonomy" id="86028"/>
    <lineage>
        <taxon>Eukaryota</taxon>
        <taxon>Fungi</taxon>
        <taxon>Dikarya</taxon>
        <taxon>Ascomycota</taxon>
        <taxon>Pezizomycotina</taxon>
        <taxon>Leotiomycetes</taxon>
        <taxon>Helotiales</taxon>
        <taxon>Ploettnerulaceae</taxon>
        <taxon>Oculimacula</taxon>
    </lineage>
</organism>
<dbReference type="Proteomes" id="UP001595075">
    <property type="component" value="Unassembled WGS sequence"/>
</dbReference>
<accession>A0ABR4C9F3</accession>
<feature type="disulfide bond" evidence="5">
    <location>
        <begin position="107"/>
        <end position="119"/>
    </location>
</feature>
<evidence type="ECO:0000256" key="1">
    <source>
        <dbReference type="ARBA" id="ARBA00004613"/>
    </source>
</evidence>
<feature type="chain" id="PRO_5045442622" description="AA1-like domain-containing protein" evidence="6">
    <location>
        <begin position="19"/>
        <end position="132"/>
    </location>
</feature>
<reference evidence="8 9" key="1">
    <citation type="journal article" date="2024" name="Commun. Biol.">
        <title>Comparative genomic analysis of thermophilic fungi reveals convergent evolutionary adaptations and gene losses.</title>
        <authorList>
            <person name="Steindorff A.S."/>
            <person name="Aguilar-Pontes M.V."/>
            <person name="Robinson A.J."/>
            <person name="Andreopoulos B."/>
            <person name="LaButti K."/>
            <person name="Kuo A."/>
            <person name="Mondo S."/>
            <person name="Riley R."/>
            <person name="Otillar R."/>
            <person name="Haridas S."/>
            <person name="Lipzen A."/>
            <person name="Grimwood J."/>
            <person name="Schmutz J."/>
            <person name="Clum A."/>
            <person name="Reid I.D."/>
            <person name="Moisan M.C."/>
            <person name="Butler G."/>
            <person name="Nguyen T.T.M."/>
            <person name="Dewar K."/>
            <person name="Conant G."/>
            <person name="Drula E."/>
            <person name="Henrissat B."/>
            <person name="Hansel C."/>
            <person name="Singer S."/>
            <person name="Hutchinson M.I."/>
            <person name="de Vries R.P."/>
            <person name="Natvig D.O."/>
            <person name="Powell A.J."/>
            <person name="Tsang A."/>
            <person name="Grigoriev I.V."/>
        </authorList>
    </citation>
    <scope>NUCLEOTIDE SEQUENCE [LARGE SCALE GENOMIC DNA]</scope>
    <source>
        <strain evidence="8 9">CBS 494.80</strain>
    </source>
</reference>
<keyword evidence="4 5" id="KW-1015">Disulfide bond</keyword>
<keyword evidence="9" id="KW-1185">Reference proteome</keyword>
<gene>
    <name evidence="8" type="ORF">VTL71DRAFT_2644</name>
</gene>
<evidence type="ECO:0000313" key="9">
    <source>
        <dbReference type="Proteomes" id="UP001595075"/>
    </source>
</evidence>
<protein>
    <recommendedName>
        <fullName evidence="7">AA1-like domain-containing protein</fullName>
    </recommendedName>
</protein>
<evidence type="ECO:0000259" key="7">
    <source>
        <dbReference type="PROSITE" id="PS51895"/>
    </source>
</evidence>
<dbReference type="Gene3D" id="2.40.350.20">
    <property type="match status" value="1"/>
</dbReference>
<keyword evidence="2" id="KW-0964">Secreted</keyword>
<comment type="caution">
    <text evidence="8">The sequence shown here is derived from an EMBL/GenBank/DDBJ whole genome shotgun (WGS) entry which is preliminary data.</text>
</comment>
<dbReference type="InterPro" id="IPR032382">
    <property type="entry name" value="AltA1"/>
</dbReference>
<dbReference type="PROSITE" id="PS51895">
    <property type="entry name" value="AA1"/>
    <property type="match status" value="1"/>
</dbReference>
<feature type="signal peptide" evidence="6">
    <location>
        <begin position="1"/>
        <end position="18"/>
    </location>
</feature>
<feature type="domain" description="AA1-like" evidence="7">
    <location>
        <begin position="19"/>
        <end position="132"/>
    </location>
</feature>
<comment type="subcellular location">
    <subcellularLocation>
        <location evidence="1">Secreted</location>
    </subcellularLocation>
</comment>
<evidence type="ECO:0000256" key="6">
    <source>
        <dbReference type="SAM" id="SignalP"/>
    </source>
</evidence>
<sequence length="132" mass="14173">MQFSTLAISSVFAAIAAAQSSETVQISSLFIRDNEGLQYTGFELQPANVKCEASAPNLADYKVSLCGDSAYRFAVNGTNSEYTLRIYKELGPAYGYYGESEILPVYCRAGGNGINDRVCTQVGDAEVLIDSA</sequence>
<proteinExistence type="predicted"/>
<feature type="disulfide bond" evidence="5">
    <location>
        <begin position="51"/>
        <end position="66"/>
    </location>
</feature>
<dbReference type="Pfam" id="PF16541">
    <property type="entry name" value="AltA1"/>
    <property type="match status" value="1"/>
</dbReference>
<evidence type="ECO:0000256" key="5">
    <source>
        <dbReference type="PROSITE-ProRule" id="PRU01243"/>
    </source>
</evidence>
<dbReference type="EMBL" id="JAZHXI010000011">
    <property type="protein sequence ID" value="KAL2066573.1"/>
    <property type="molecule type" value="Genomic_DNA"/>
</dbReference>
<name>A0ABR4C9F3_9HELO</name>
<keyword evidence="3 6" id="KW-0732">Signal</keyword>
<evidence type="ECO:0000256" key="4">
    <source>
        <dbReference type="ARBA" id="ARBA00023157"/>
    </source>
</evidence>